<dbReference type="InterPro" id="IPR005748">
    <property type="entry name" value="DNA_mismatch_repair_MutS"/>
</dbReference>
<dbReference type="Gene3D" id="3.30.420.110">
    <property type="entry name" value="MutS, connector domain"/>
    <property type="match status" value="1"/>
</dbReference>
<evidence type="ECO:0000256" key="2">
    <source>
        <dbReference type="ARBA" id="ARBA00021982"/>
    </source>
</evidence>
<dbReference type="SUPFAM" id="SSF55271">
    <property type="entry name" value="DNA repair protein MutS, domain I"/>
    <property type="match status" value="1"/>
</dbReference>
<evidence type="ECO:0000256" key="1">
    <source>
        <dbReference type="ARBA" id="ARBA00006271"/>
    </source>
</evidence>
<protein>
    <recommendedName>
        <fullName evidence="2 9">DNA mismatch repair protein MutS</fullName>
    </recommendedName>
</protein>
<evidence type="ECO:0000256" key="8">
    <source>
        <dbReference type="ARBA" id="ARBA00024647"/>
    </source>
</evidence>
<name>A0ABS7DI57_9GAMM</name>
<dbReference type="PANTHER" id="PTHR11361">
    <property type="entry name" value="DNA MISMATCH REPAIR PROTEIN MUTS FAMILY MEMBER"/>
    <property type="match status" value="1"/>
</dbReference>
<evidence type="ECO:0000256" key="4">
    <source>
        <dbReference type="ARBA" id="ARBA00022763"/>
    </source>
</evidence>
<organism evidence="12 13">
    <name type="scientific">Succinivibrio faecicola</name>
    <dbReference type="NCBI Taxonomy" id="2820300"/>
    <lineage>
        <taxon>Bacteria</taxon>
        <taxon>Pseudomonadati</taxon>
        <taxon>Pseudomonadota</taxon>
        <taxon>Gammaproteobacteria</taxon>
        <taxon>Aeromonadales</taxon>
        <taxon>Succinivibrionaceae</taxon>
        <taxon>Succinivibrio</taxon>
    </lineage>
</organism>
<dbReference type="RefSeq" id="WP_219937750.1">
    <property type="nucleotide sequence ID" value="NZ_JAGFNY010000020.1"/>
</dbReference>
<evidence type="ECO:0000256" key="9">
    <source>
        <dbReference type="HAMAP-Rule" id="MF_00096"/>
    </source>
</evidence>
<dbReference type="Gene3D" id="3.40.1170.10">
    <property type="entry name" value="DNA repair protein MutS, domain I"/>
    <property type="match status" value="1"/>
</dbReference>
<dbReference type="SUPFAM" id="SSF48334">
    <property type="entry name" value="DNA repair protein MutS, domain III"/>
    <property type="match status" value="1"/>
</dbReference>
<feature type="domain" description="DNA mismatch repair proteins mutS family" evidence="11">
    <location>
        <begin position="683"/>
        <end position="699"/>
    </location>
</feature>
<dbReference type="Pfam" id="PF05190">
    <property type="entry name" value="MutS_IV"/>
    <property type="match status" value="1"/>
</dbReference>
<dbReference type="InterPro" id="IPR045076">
    <property type="entry name" value="MutS"/>
</dbReference>
<dbReference type="InterPro" id="IPR007861">
    <property type="entry name" value="DNA_mismatch_repair_MutS_clamp"/>
</dbReference>
<dbReference type="InterPro" id="IPR000432">
    <property type="entry name" value="DNA_mismatch_repair_MutS_C"/>
</dbReference>
<evidence type="ECO:0000256" key="6">
    <source>
        <dbReference type="ARBA" id="ARBA00023125"/>
    </source>
</evidence>
<dbReference type="SUPFAM" id="SSF53150">
    <property type="entry name" value="DNA repair protein MutS, domain II"/>
    <property type="match status" value="1"/>
</dbReference>
<keyword evidence="3 9" id="KW-0547">Nucleotide-binding</keyword>
<dbReference type="PROSITE" id="PS00486">
    <property type="entry name" value="DNA_MISMATCH_REPAIR_2"/>
    <property type="match status" value="1"/>
</dbReference>
<dbReference type="SMART" id="SM00534">
    <property type="entry name" value="MUTSac"/>
    <property type="match status" value="1"/>
</dbReference>
<evidence type="ECO:0000256" key="7">
    <source>
        <dbReference type="ARBA" id="ARBA00023204"/>
    </source>
</evidence>
<evidence type="ECO:0000256" key="5">
    <source>
        <dbReference type="ARBA" id="ARBA00022840"/>
    </source>
</evidence>
<dbReference type="Pfam" id="PF00488">
    <property type="entry name" value="MutS_V"/>
    <property type="match status" value="1"/>
</dbReference>
<dbReference type="SMART" id="SM00533">
    <property type="entry name" value="MUTSd"/>
    <property type="match status" value="1"/>
</dbReference>
<comment type="similarity">
    <text evidence="1 9 10">Belongs to the DNA mismatch repair MutS family.</text>
</comment>
<dbReference type="InterPro" id="IPR016151">
    <property type="entry name" value="DNA_mismatch_repair_MutS_N"/>
</dbReference>
<dbReference type="HAMAP" id="MF_00096">
    <property type="entry name" value="MutS"/>
    <property type="match status" value="1"/>
</dbReference>
<dbReference type="InterPro" id="IPR036187">
    <property type="entry name" value="DNA_mismatch_repair_MutS_sf"/>
</dbReference>
<evidence type="ECO:0000313" key="12">
    <source>
        <dbReference type="EMBL" id="MBW7570530.1"/>
    </source>
</evidence>
<dbReference type="Pfam" id="PF05192">
    <property type="entry name" value="MutS_III"/>
    <property type="match status" value="1"/>
</dbReference>
<dbReference type="PANTHER" id="PTHR11361:SF34">
    <property type="entry name" value="DNA MISMATCH REPAIR PROTEIN MSH1, MITOCHONDRIAL"/>
    <property type="match status" value="1"/>
</dbReference>
<dbReference type="Pfam" id="PF01624">
    <property type="entry name" value="MutS_I"/>
    <property type="match status" value="1"/>
</dbReference>
<reference evidence="12 13" key="1">
    <citation type="submission" date="2021-03" db="EMBL/GenBank/DDBJ databases">
        <title>Succinivibrio sp. nov. isolated from feces of cow.</title>
        <authorList>
            <person name="Choi J.-Y."/>
        </authorList>
    </citation>
    <scope>NUCLEOTIDE SEQUENCE [LARGE SCALE GENOMIC DNA]</scope>
    <source>
        <strain evidence="12 13">AGMB01872</strain>
    </source>
</reference>
<dbReference type="EMBL" id="JAGFNY010000020">
    <property type="protein sequence ID" value="MBW7570530.1"/>
    <property type="molecule type" value="Genomic_DNA"/>
</dbReference>
<keyword evidence="5 9" id="KW-0067">ATP-binding</keyword>
<evidence type="ECO:0000259" key="11">
    <source>
        <dbReference type="PROSITE" id="PS00486"/>
    </source>
</evidence>
<evidence type="ECO:0000313" key="13">
    <source>
        <dbReference type="Proteomes" id="UP000731465"/>
    </source>
</evidence>
<dbReference type="PIRSF" id="PIRSF037677">
    <property type="entry name" value="DNA_mis_repair_Msh6"/>
    <property type="match status" value="1"/>
</dbReference>
<dbReference type="NCBIfam" id="TIGR01070">
    <property type="entry name" value="mutS1"/>
    <property type="match status" value="1"/>
</dbReference>
<dbReference type="InterPro" id="IPR007696">
    <property type="entry name" value="DNA_mismatch_repair_MutS_core"/>
</dbReference>
<dbReference type="Gene3D" id="6.10.140.430">
    <property type="match status" value="1"/>
</dbReference>
<keyword evidence="4 9" id="KW-0227">DNA damage</keyword>
<keyword evidence="6 9" id="KW-0238">DNA-binding</keyword>
<evidence type="ECO:0000256" key="3">
    <source>
        <dbReference type="ARBA" id="ARBA00022741"/>
    </source>
</evidence>
<dbReference type="Gene3D" id="1.10.1420.10">
    <property type="match status" value="2"/>
</dbReference>
<dbReference type="InterPro" id="IPR027417">
    <property type="entry name" value="P-loop_NTPase"/>
</dbReference>
<keyword evidence="7 9" id="KW-0234">DNA repair</keyword>
<feature type="binding site" evidence="9">
    <location>
        <begin position="609"/>
        <end position="616"/>
    </location>
    <ligand>
        <name>ATP</name>
        <dbReference type="ChEBI" id="CHEBI:30616"/>
    </ligand>
</feature>
<dbReference type="InterPro" id="IPR007695">
    <property type="entry name" value="DNA_mismatch_repair_MutS-lik_N"/>
</dbReference>
<dbReference type="Proteomes" id="UP000731465">
    <property type="component" value="Unassembled WGS sequence"/>
</dbReference>
<comment type="caution">
    <text evidence="12">The sequence shown here is derived from an EMBL/GenBank/DDBJ whole genome shotgun (WGS) entry which is preliminary data.</text>
</comment>
<accession>A0ABS7DI57</accession>
<sequence length="859" mass="96471">MIPDKNSVTPMMRQYLEIKEKFPDTLVLYRLGDFYELFFDDAKKVAKLLDLTLTRRGNTNGEPIPMAGVPFHSVENYIARLIRFGESVVICEQEGIPGKTMIRKISKIITPGTATDDGIAPDTKDNIIACIYKGKTYYGVSYLCLGSGVFKTTVCSKLSDVRLYLEKINPIELVFEEGFTNLDDFNFIKSKKSIPSWNFELETNYKLLCKQFETNSLFGFDIDDLEDGICAAGALLSYVKDTQNVSIKHITSISKDDSSSYVILDRTSQKNLELLSNLQGNIKGSLLSVINQASTVMGQRLVRELIVTPLRDNSKVNHRLDIVEQLINSDPESYAYLLDAIGDIQRVVARIGLSSSRPKDFVVLKDGLNQIRELKKALLSSNNTVLCEFANKIDEHEQIIELLEQSIMDNPATFLRDGNVIKTGYNKELDELRELMNGSSQILEKIEQREKEATGISTLKVSFNSVHGYYIEVSKTQSVNVPDYYIRRQTLKNNERYITPELKELEEKTLSAQEKALALEERIFNTIITELQKYIPTLVPLCTNVAMFDVLNGFARLSVARNYVRPTLTNTHELRIIDGRHAVIETLTDKPFVANSIDLTQKPMMVITGPNMGGKSTYMRQTALIVILARIGCFVPAKEAVIGNIDRIFTRIGASDDLSSGRSTFMVEMEEAASIVNNATSNSLVLMDEIGRGTSTTEGCALALSIAQYMCQQIASFTLFATHYPDVARLSDDYDNVSNICFKATEFNGDIVFLYHANEGALNYSYAIEVAKLAGLPNVIVNLARQYLQPDESDAEDKNKTMKKKCQEQIKATASETPVIDTKKQDKDNLVIEKLKELNLNEMTPIEALNYLYNLKKEI</sequence>
<dbReference type="InterPro" id="IPR017261">
    <property type="entry name" value="DNA_mismatch_repair_MutS/MSH"/>
</dbReference>
<dbReference type="NCBIfam" id="NF003810">
    <property type="entry name" value="PRK05399.1"/>
    <property type="match status" value="1"/>
</dbReference>
<dbReference type="Pfam" id="PF05188">
    <property type="entry name" value="MutS_II"/>
    <property type="match status" value="1"/>
</dbReference>
<dbReference type="InterPro" id="IPR036678">
    <property type="entry name" value="MutS_con_dom_sf"/>
</dbReference>
<proteinExistence type="inferred from homology"/>
<comment type="function">
    <text evidence="8 9">This protein is involved in the repair of mismatches in DNA. It is possible that it carries out the mismatch recognition step. This protein has a weak ATPase activity.</text>
</comment>
<dbReference type="Gene3D" id="3.40.50.300">
    <property type="entry name" value="P-loop containing nucleotide triphosphate hydrolases"/>
    <property type="match status" value="1"/>
</dbReference>
<dbReference type="InterPro" id="IPR007860">
    <property type="entry name" value="DNA_mmatch_repair_MutS_con_dom"/>
</dbReference>
<evidence type="ECO:0000256" key="10">
    <source>
        <dbReference type="RuleBase" id="RU003756"/>
    </source>
</evidence>
<gene>
    <name evidence="9 12" type="primary">mutS</name>
    <name evidence="12" type="ORF">J5V48_06445</name>
</gene>
<keyword evidence="13" id="KW-1185">Reference proteome</keyword>
<dbReference type="SUPFAM" id="SSF52540">
    <property type="entry name" value="P-loop containing nucleoside triphosphate hydrolases"/>
    <property type="match status" value="1"/>
</dbReference>